<feature type="active site" description="Proton donor" evidence="8">
    <location>
        <position position="331"/>
    </location>
</feature>
<gene>
    <name evidence="12" type="ORF">GNLVRS02_ARAD1D31790g</name>
</gene>
<dbReference type="GO" id="GO:0005975">
    <property type="term" value="P:carbohydrate metabolic process"/>
    <property type="evidence" value="ECO:0007669"/>
    <property type="project" value="InterPro"/>
</dbReference>
<reference evidence="12" key="1">
    <citation type="submission" date="2014-02" db="EMBL/GenBank/DDBJ databases">
        <authorList>
            <person name="Genoscope - CEA"/>
        </authorList>
    </citation>
    <scope>NUCLEOTIDE SEQUENCE</scope>
    <source>
        <strain evidence="12">LS3</strain>
    </source>
</reference>
<accession>A0A060TBY8</accession>
<dbReference type="GO" id="GO:0016231">
    <property type="term" value="F:beta-N-acetylglucosaminidase activity"/>
    <property type="evidence" value="ECO:0007669"/>
    <property type="project" value="TreeGrafter"/>
</dbReference>
<evidence type="ECO:0000259" key="11">
    <source>
        <dbReference type="Pfam" id="PF14845"/>
    </source>
</evidence>
<dbReference type="Pfam" id="PF00728">
    <property type="entry name" value="Glyco_hydro_20"/>
    <property type="match status" value="1"/>
</dbReference>
<organism evidence="12">
    <name type="scientific">Blastobotrys adeninivorans</name>
    <name type="common">Yeast</name>
    <name type="synonym">Arxula adeninivorans</name>
    <dbReference type="NCBI Taxonomy" id="409370"/>
    <lineage>
        <taxon>Eukaryota</taxon>
        <taxon>Fungi</taxon>
        <taxon>Dikarya</taxon>
        <taxon>Ascomycota</taxon>
        <taxon>Saccharomycotina</taxon>
        <taxon>Dipodascomycetes</taxon>
        <taxon>Dipodascales</taxon>
        <taxon>Trichomonascaceae</taxon>
        <taxon>Blastobotrys</taxon>
    </lineage>
</organism>
<evidence type="ECO:0000256" key="2">
    <source>
        <dbReference type="ARBA" id="ARBA00006285"/>
    </source>
</evidence>
<sequence length="586" mass="65732">MRLDQFPVLWNSLSSLLGLSFVPSVDPLPAPANARWASSGPVKVNVDSLTLDANCFENEVLSKALERSRSHIARDRWVPFGSDLDVGALLKASENAPAVSTVCVNVGDVSADLEMGVDESYELNVSYQGITIDAQTVWGALHALTTLEQIVIYPGHGTFVVEGPVEIKDKPLYRHRGLMVDTARNFYSIDSLKRQIDALSLAKMNVFHWHLTDTQSWPIEVESYPEMTEDAYSPREVYTAKDIRELVQYAKQRGVRVVPELDLPGHSNSGWRQVNPDIIACGDKPWEDVAVEPNPGQLEITNPDTYKVLKNVYEDISALFGDSFFHVGFDEVNLNCYLTSPAVRKWLRKNGDAHDLVQYWVNQTLPIFRNRPDRKLIMWQDSVLSKDISAKSIPQDIVLQSWVGGLEVIRDMISRGYEVIASSSEFVYLDCGFGGWVSNDPRYDEPENPDPDTPNFNYGGDGGSWCGPYKSWQRIYSYNFAEGLSAQEQDRVLGAEAALWSEQADGTVSDGIVWPRTAALGELLWSGNKDAKGSPRLQEMTSRILNFRERLVGRGINAQPLMPKFCVNNRNACDFVYPPDRDRKLI</sequence>
<name>A0A060TBY8_BLAAD</name>
<protein>
    <recommendedName>
        <fullName evidence="7">Beta-hexosaminidase</fullName>
        <ecNumber evidence="7">3.2.1.52</ecNumber>
    </recommendedName>
</protein>
<dbReference type="AlphaFoldDB" id="A0A060TBY8"/>
<feature type="domain" description="Beta-hexosaminidase eukaryotic type N-terminal" evidence="11">
    <location>
        <begin position="27"/>
        <end position="150"/>
    </location>
</feature>
<evidence type="ECO:0000256" key="6">
    <source>
        <dbReference type="ARBA" id="ARBA00023295"/>
    </source>
</evidence>
<keyword evidence="6 7" id="KW-0326">Glycosidase</keyword>
<feature type="domain" description="Glycoside hydrolase family 20 catalytic" evidence="10">
    <location>
        <begin position="173"/>
        <end position="527"/>
    </location>
</feature>
<dbReference type="PIRSF" id="PIRSF001093">
    <property type="entry name" value="B-hxosamndse_ab_euk"/>
    <property type="match status" value="1"/>
</dbReference>
<dbReference type="EC" id="3.2.1.52" evidence="7"/>
<dbReference type="Pfam" id="PF14845">
    <property type="entry name" value="Glycohydro_20b2"/>
    <property type="match status" value="1"/>
</dbReference>
<dbReference type="InterPro" id="IPR017853">
    <property type="entry name" value="GH"/>
</dbReference>
<evidence type="ECO:0000256" key="5">
    <source>
        <dbReference type="ARBA" id="ARBA00023180"/>
    </source>
</evidence>
<dbReference type="PhylomeDB" id="A0A060TBY8"/>
<evidence type="ECO:0000313" key="12">
    <source>
        <dbReference type="EMBL" id="CDP38309.1"/>
    </source>
</evidence>
<dbReference type="InterPro" id="IPR029019">
    <property type="entry name" value="HEX_eukaryotic_N"/>
</dbReference>
<keyword evidence="3 9" id="KW-0732">Signal</keyword>
<dbReference type="PRINTS" id="PR00738">
    <property type="entry name" value="GLHYDRLASE20"/>
</dbReference>
<evidence type="ECO:0000259" key="10">
    <source>
        <dbReference type="Pfam" id="PF00728"/>
    </source>
</evidence>
<comment type="similarity">
    <text evidence="2 7">Belongs to the glycosyl hydrolase 20 family.</text>
</comment>
<evidence type="ECO:0000256" key="4">
    <source>
        <dbReference type="ARBA" id="ARBA00022801"/>
    </source>
</evidence>
<dbReference type="EMBL" id="HG937694">
    <property type="protein sequence ID" value="CDP38309.1"/>
    <property type="molecule type" value="Genomic_DNA"/>
</dbReference>
<dbReference type="InterPro" id="IPR015883">
    <property type="entry name" value="Glyco_hydro_20_cat"/>
</dbReference>
<dbReference type="PANTHER" id="PTHR22600">
    <property type="entry name" value="BETA-HEXOSAMINIDASE"/>
    <property type="match status" value="1"/>
</dbReference>
<keyword evidence="5" id="KW-0325">Glycoprotein</keyword>
<evidence type="ECO:0000256" key="3">
    <source>
        <dbReference type="ARBA" id="ARBA00022729"/>
    </source>
</evidence>
<dbReference type="InterPro" id="IPR025705">
    <property type="entry name" value="Beta_hexosaminidase_sua/sub"/>
</dbReference>
<dbReference type="CDD" id="cd06562">
    <property type="entry name" value="GH20_HexA_HexB-like"/>
    <property type="match status" value="1"/>
</dbReference>
<evidence type="ECO:0000256" key="7">
    <source>
        <dbReference type="PIRNR" id="PIRNR001093"/>
    </source>
</evidence>
<dbReference type="InterPro" id="IPR029018">
    <property type="entry name" value="Hex-like_dom2"/>
</dbReference>
<dbReference type="FunFam" id="3.20.20.80:FF:000063">
    <property type="entry name" value="Beta-hexosaminidase"/>
    <property type="match status" value="1"/>
</dbReference>
<evidence type="ECO:0000256" key="9">
    <source>
        <dbReference type="SAM" id="SignalP"/>
    </source>
</evidence>
<dbReference type="GO" id="GO:0030203">
    <property type="term" value="P:glycosaminoglycan metabolic process"/>
    <property type="evidence" value="ECO:0007669"/>
    <property type="project" value="TreeGrafter"/>
</dbReference>
<dbReference type="SUPFAM" id="SSF51445">
    <property type="entry name" value="(Trans)glycosidases"/>
    <property type="match status" value="1"/>
</dbReference>
<comment type="catalytic activity">
    <reaction evidence="1 7">
        <text>Hydrolysis of terminal non-reducing N-acetyl-D-hexosamine residues in N-acetyl-beta-D-hexosaminides.</text>
        <dbReference type="EC" id="3.2.1.52"/>
    </reaction>
</comment>
<feature type="signal peptide" evidence="9">
    <location>
        <begin position="1"/>
        <end position="27"/>
    </location>
</feature>
<reference evidence="12" key="2">
    <citation type="submission" date="2014-06" db="EMBL/GenBank/DDBJ databases">
        <title>The complete genome of Blastobotrys (Arxula) adeninivorans LS3 - a yeast of biotechnological interest.</title>
        <authorList>
            <person name="Kunze G."/>
            <person name="Gaillardin C."/>
            <person name="Czernicka M."/>
            <person name="Durrens P."/>
            <person name="Martin T."/>
            <person name="Boer E."/>
            <person name="Gabaldon T."/>
            <person name="Cruz J."/>
            <person name="Talla E."/>
            <person name="Marck C."/>
            <person name="Goffeau A."/>
            <person name="Barbe V."/>
            <person name="Baret P."/>
            <person name="Baronian K."/>
            <person name="Beier S."/>
            <person name="Bleykasten C."/>
            <person name="Bode R."/>
            <person name="Casaregola S."/>
            <person name="Despons L."/>
            <person name="Fairhead C."/>
            <person name="Giersberg M."/>
            <person name="Gierski P."/>
            <person name="Hahnel U."/>
            <person name="Hartmann A."/>
            <person name="Jankowska D."/>
            <person name="Jubin C."/>
            <person name="Jung P."/>
            <person name="Lafontaine I."/>
            <person name="Leh-Louis V."/>
            <person name="Lemaire M."/>
            <person name="Marcet-Houben M."/>
            <person name="Mascher M."/>
            <person name="Morel G."/>
            <person name="Richard G.-F."/>
            <person name="Riechen J."/>
            <person name="Sacerdot C."/>
            <person name="Sarkar A."/>
            <person name="Savel G."/>
            <person name="Schacherer J."/>
            <person name="Sherman D."/>
            <person name="Straub M.-L."/>
            <person name="Stein N."/>
            <person name="Thierry A."/>
            <person name="Trautwein-Schult A."/>
            <person name="Westhof E."/>
            <person name="Worch S."/>
            <person name="Dujon B."/>
            <person name="Souciet J.-L."/>
            <person name="Wincker P."/>
            <person name="Scholz U."/>
            <person name="Neuveglise N."/>
        </authorList>
    </citation>
    <scope>NUCLEOTIDE SEQUENCE</scope>
    <source>
        <strain evidence="12">LS3</strain>
    </source>
</reference>
<dbReference type="SUPFAM" id="SSF55545">
    <property type="entry name" value="beta-N-acetylhexosaminidase-like domain"/>
    <property type="match status" value="1"/>
</dbReference>
<dbReference type="GO" id="GO:0016020">
    <property type="term" value="C:membrane"/>
    <property type="evidence" value="ECO:0007669"/>
    <property type="project" value="TreeGrafter"/>
</dbReference>
<feature type="chain" id="PRO_5001588114" description="Beta-hexosaminidase" evidence="9">
    <location>
        <begin position="28"/>
        <end position="586"/>
    </location>
</feature>
<dbReference type="Gene3D" id="3.30.379.10">
    <property type="entry name" value="Chitobiase/beta-hexosaminidase domain 2-like"/>
    <property type="match status" value="1"/>
</dbReference>
<evidence type="ECO:0000256" key="8">
    <source>
        <dbReference type="PIRSR" id="PIRSR001093-1"/>
    </source>
</evidence>
<dbReference type="Gene3D" id="3.20.20.80">
    <property type="entry name" value="Glycosidases"/>
    <property type="match status" value="1"/>
</dbReference>
<dbReference type="PANTHER" id="PTHR22600:SF26">
    <property type="entry name" value="BETA-N-ACETYLHEXOSAMINIDASE"/>
    <property type="match status" value="1"/>
</dbReference>
<evidence type="ECO:0000256" key="1">
    <source>
        <dbReference type="ARBA" id="ARBA00001231"/>
    </source>
</evidence>
<proteinExistence type="inferred from homology"/>
<keyword evidence="4 7" id="KW-0378">Hydrolase</keyword>